<dbReference type="PANTHER" id="PTHR31876">
    <property type="entry name" value="COV-LIKE PROTEIN 1"/>
    <property type="match status" value="1"/>
</dbReference>
<dbReference type="PANTHER" id="PTHR31876:SF26">
    <property type="entry name" value="PROTEIN LIKE COV 2"/>
    <property type="match status" value="1"/>
</dbReference>
<reference evidence="3" key="1">
    <citation type="submission" date="2018-02" db="EMBL/GenBank/DDBJ databases">
        <authorList>
            <person name="Hausmann B."/>
        </authorList>
    </citation>
    <scope>NUCLEOTIDE SEQUENCE [LARGE SCALE GENOMIC DNA]</scope>
    <source>
        <strain evidence="3">Peat soil MAG SbA5</strain>
    </source>
</reference>
<dbReference type="InterPro" id="IPR007462">
    <property type="entry name" value="COV1-like"/>
</dbReference>
<evidence type="ECO:0000313" key="2">
    <source>
        <dbReference type="EMBL" id="SPE19284.1"/>
    </source>
</evidence>
<feature type="transmembrane region" description="Helical" evidence="1">
    <location>
        <begin position="63"/>
        <end position="81"/>
    </location>
</feature>
<gene>
    <name evidence="2" type="ORF">SBA5_220130</name>
</gene>
<dbReference type="Pfam" id="PF04367">
    <property type="entry name" value="DUF502"/>
    <property type="match status" value="1"/>
</dbReference>
<evidence type="ECO:0008006" key="4">
    <source>
        <dbReference type="Google" id="ProtNLM"/>
    </source>
</evidence>
<organism evidence="2 3">
    <name type="scientific">Candidatus Sulfuritelmatomonas gaucii</name>
    <dbReference type="NCBI Taxonomy" id="2043161"/>
    <lineage>
        <taxon>Bacteria</taxon>
        <taxon>Pseudomonadati</taxon>
        <taxon>Acidobacteriota</taxon>
        <taxon>Terriglobia</taxon>
        <taxon>Terriglobales</taxon>
        <taxon>Acidobacteriaceae</taxon>
        <taxon>Candidatus Sulfuritelmatomonas</taxon>
    </lineage>
</organism>
<evidence type="ECO:0000313" key="3">
    <source>
        <dbReference type="Proteomes" id="UP000239735"/>
    </source>
</evidence>
<sequence>MNPHLSRTLGSVQRNILAGIITIGPLFVTYRIFSFLLETLAKAGLPIVHLFAVIFPFDWFDSPWLQWLLAILLTLVVLYVVGRVTSLVVGREAFGLFESLLERLPFVAKVYTSVRQLIDSMMAKKGASQRVVLVDFPIPGQKSIGFLTRTLSDAGSGRPLAAVLIPNAINPTSAFLQILPMERVIETDLSMEQAMSMVMTGGAVGPETIQYSKATAKSEIAEPQAPHT</sequence>
<keyword evidence="1" id="KW-1133">Transmembrane helix</keyword>
<name>A0A2N9L8C1_9BACT</name>
<feature type="transmembrane region" description="Helical" evidence="1">
    <location>
        <begin position="12"/>
        <end position="33"/>
    </location>
</feature>
<accession>A0A2N9L8C1</accession>
<keyword evidence="1" id="KW-0812">Transmembrane</keyword>
<proteinExistence type="predicted"/>
<protein>
    <recommendedName>
        <fullName evidence="4">Transporter</fullName>
    </recommendedName>
</protein>
<feature type="transmembrane region" description="Helical" evidence="1">
    <location>
        <begin position="40"/>
        <end position="57"/>
    </location>
</feature>
<dbReference type="Proteomes" id="UP000239735">
    <property type="component" value="Unassembled WGS sequence"/>
</dbReference>
<keyword evidence="1" id="KW-0472">Membrane</keyword>
<dbReference type="EMBL" id="OKRB01000078">
    <property type="protein sequence ID" value="SPE19284.1"/>
    <property type="molecule type" value="Genomic_DNA"/>
</dbReference>
<dbReference type="AlphaFoldDB" id="A0A2N9L8C1"/>
<evidence type="ECO:0000256" key="1">
    <source>
        <dbReference type="SAM" id="Phobius"/>
    </source>
</evidence>